<evidence type="ECO:0000313" key="4">
    <source>
        <dbReference type="Proteomes" id="UP001197247"/>
    </source>
</evidence>
<reference evidence="3 4" key="1">
    <citation type="submission" date="2021-05" db="EMBL/GenBank/DDBJ databases">
        <title>Kineosporia and Streptomyces sp. nov. two new marine actinobacteria isolated from Coral.</title>
        <authorList>
            <person name="Buangrab K."/>
            <person name="Sutthacheep M."/>
            <person name="Yeemin T."/>
            <person name="Harunari E."/>
            <person name="Igarashi Y."/>
            <person name="Kanchanasin P."/>
            <person name="Tanasupawat S."/>
            <person name="Phongsopitanun W."/>
        </authorList>
    </citation>
    <scope>NUCLEOTIDE SEQUENCE [LARGE SCALE GENOMIC DNA]</scope>
    <source>
        <strain evidence="3 4">J2-2</strain>
    </source>
</reference>
<protein>
    <submittedName>
        <fullName evidence="3">DUF4129 domain-containing protein</fullName>
    </submittedName>
</protein>
<evidence type="ECO:0000259" key="2">
    <source>
        <dbReference type="Pfam" id="PF13559"/>
    </source>
</evidence>
<keyword evidence="1" id="KW-0812">Transmembrane</keyword>
<sequence>MIALFQVPASVPVDPDRQQARRWALDELSRKEYQDARPSLIERALQWIQDRFGDIRPDFDSPVQITVAILAAVLVAVIAFAVWRSGGVRRQYRRRAAAVLPGRVTTAADHREAADRHAAAGRWDEAVLERFRAVARELDERALVAASPGATASEVAGSGGRALPQLADELHTAARHFDDVCYGHLNLADEAGRETDAFLRRLDEQVRTARTTPVLPVTVGRP</sequence>
<dbReference type="InterPro" id="IPR025403">
    <property type="entry name" value="TgpA-like_C"/>
</dbReference>
<dbReference type="Pfam" id="PF13559">
    <property type="entry name" value="DUF4129"/>
    <property type="match status" value="1"/>
</dbReference>
<accession>A0ABS5TL53</accession>
<name>A0ABS5TL53_9ACTN</name>
<keyword evidence="1" id="KW-0472">Membrane</keyword>
<evidence type="ECO:0000256" key="1">
    <source>
        <dbReference type="SAM" id="Phobius"/>
    </source>
</evidence>
<evidence type="ECO:0000313" key="3">
    <source>
        <dbReference type="EMBL" id="MBT0770319.1"/>
    </source>
</evidence>
<gene>
    <name evidence="3" type="ORF">KIH74_15360</name>
</gene>
<proteinExistence type="predicted"/>
<keyword evidence="4" id="KW-1185">Reference proteome</keyword>
<keyword evidence="1" id="KW-1133">Transmembrane helix</keyword>
<dbReference type="EMBL" id="JAHBAY010000006">
    <property type="protein sequence ID" value="MBT0770319.1"/>
    <property type="molecule type" value="Genomic_DNA"/>
</dbReference>
<dbReference type="Proteomes" id="UP001197247">
    <property type="component" value="Unassembled WGS sequence"/>
</dbReference>
<dbReference type="RefSeq" id="WP_214156619.1">
    <property type="nucleotide sequence ID" value="NZ_JAHBAY010000006.1"/>
</dbReference>
<feature type="domain" description="Protein-glutamine gamma-glutamyltransferase-like C-terminal" evidence="2">
    <location>
        <begin position="130"/>
        <end position="190"/>
    </location>
</feature>
<organism evidence="3 4">
    <name type="scientific">Kineosporia corallincola</name>
    <dbReference type="NCBI Taxonomy" id="2835133"/>
    <lineage>
        <taxon>Bacteria</taxon>
        <taxon>Bacillati</taxon>
        <taxon>Actinomycetota</taxon>
        <taxon>Actinomycetes</taxon>
        <taxon>Kineosporiales</taxon>
        <taxon>Kineosporiaceae</taxon>
        <taxon>Kineosporia</taxon>
    </lineage>
</organism>
<feature type="transmembrane region" description="Helical" evidence="1">
    <location>
        <begin position="63"/>
        <end position="83"/>
    </location>
</feature>
<comment type="caution">
    <text evidence="3">The sequence shown here is derived from an EMBL/GenBank/DDBJ whole genome shotgun (WGS) entry which is preliminary data.</text>
</comment>